<proteinExistence type="predicted"/>
<feature type="signal peptide" evidence="1">
    <location>
        <begin position="1"/>
        <end position="21"/>
    </location>
</feature>
<gene>
    <name evidence="3" type="ORF">DFQ12_2105</name>
</gene>
<dbReference type="Pfam" id="PF00174">
    <property type="entry name" value="Oxidored_molyb"/>
    <property type="match status" value="1"/>
</dbReference>
<keyword evidence="1" id="KW-0732">Signal</keyword>
<dbReference type="AlphaFoldDB" id="A0A420BKY7"/>
<dbReference type="EMBL" id="RAPY01000001">
    <property type="protein sequence ID" value="RKE57226.1"/>
    <property type="molecule type" value="Genomic_DNA"/>
</dbReference>
<feature type="domain" description="Oxidoreductase molybdopterin-binding" evidence="2">
    <location>
        <begin position="60"/>
        <end position="141"/>
    </location>
</feature>
<sequence length="162" mass="17558">MKKIGTLLAALLLTTSIYAQQAFKLKVSGEVGTPLELSLQDLTKLPRKNAALTDRDGKVHQYTGVPVYAILQKAGVTLGGELRGANLSKYLLVKCADGYEVLLSLAEIDNGFTDREVILADTIEQQPLEATKGPLRLIVPGEKKPARSCFQVIEMVVGYGKE</sequence>
<evidence type="ECO:0000313" key="3">
    <source>
        <dbReference type="EMBL" id="RKE57226.1"/>
    </source>
</evidence>
<evidence type="ECO:0000259" key="2">
    <source>
        <dbReference type="Pfam" id="PF00174"/>
    </source>
</evidence>
<dbReference type="SUPFAM" id="SSF56524">
    <property type="entry name" value="Oxidoreductase molybdopterin-binding domain"/>
    <property type="match status" value="1"/>
</dbReference>
<name>A0A420BKY7_SPHD1</name>
<dbReference type="Gene3D" id="3.90.420.10">
    <property type="entry name" value="Oxidoreductase, molybdopterin-binding domain"/>
    <property type="match status" value="1"/>
</dbReference>
<dbReference type="Proteomes" id="UP000286246">
    <property type="component" value="Unassembled WGS sequence"/>
</dbReference>
<feature type="chain" id="PRO_5019483702" evidence="1">
    <location>
        <begin position="22"/>
        <end position="162"/>
    </location>
</feature>
<evidence type="ECO:0000256" key="1">
    <source>
        <dbReference type="SAM" id="SignalP"/>
    </source>
</evidence>
<evidence type="ECO:0000313" key="4">
    <source>
        <dbReference type="Proteomes" id="UP000286246"/>
    </source>
</evidence>
<comment type="caution">
    <text evidence="3">The sequence shown here is derived from an EMBL/GenBank/DDBJ whole genome shotgun (WGS) entry which is preliminary data.</text>
</comment>
<dbReference type="OrthoDB" id="482420at2"/>
<organism evidence="3 4">
    <name type="scientific">Sphingobacterium detergens</name>
    <dbReference type="NCBI Taxonomy" id="1145106"/>
    <lineage>
        <taxon>Bacteria</taxon>
        <taxon>Pseudomonadati</taxon>
        <taxon>Bacteroidota</taxon>
        <taxon>Sphingobacteriia</taxon>
        <taxon>Sphingobacteriales</taxon>
        <taxon>Sphingobacteriaceae</taxon>
        <taxon>Sphingobacterium</taxon>
    </lineage>
</organism>
<keyword evidence="4" id="KW-1185">Reference proteome</keyword>
<dbReference type="RefSeq" id="WP_120258801.1">
    <property type="nucleotide sequence ID" value="NZ_RAPY01000001.1"/>
</dbReference>
<accession>A0A420BKY7</accession>
<reference evidence="3 4" key="1">
    <citation type="submission" date="2018-09" db="EMBL/GenBank/DDBJ databases">
        <title>Genomic Encyclopedia of Type Strains, Phase III (KMG-III): the genomes of soil and plant-associated and newly described type strains.</title>
        <authorList>
            <person name="Whitman W."/>
        </authorList>
    </citation>
    <scope>NUCLEOTIDE SEQUENCE [LARGE SCALE GENOMIC DNA]</scope>
    <source>
        <strain evidence="3 4">CECT 7938</strain>
    </source>
</reference>
<dbReference type="InterPro" id="IPR000572">
    <property type="entry name" value="OxRdtase_Mopterin-bd_dom"/>
</dbReference>
<protein>
    <submittedName>
        <fullName evidence="3">Molybdopterin-dependent oxidoreductase-like protein</fullName>
    </submittedName>
</protein>
<dbReference type="InterPro" id="IPR036374">
    <property type="entry name" value="OxRdtase_Mopterin-bd_sf"/>
</dbReference>